<reference evidence="9" key="1">
    <citation type="submission" date="2023-10" db="EMBL/GenBank/DDBJ databases">
        <authorList>
            <person name="Chen Y."/>
            <person name="Shah S."/>
            <person name="Dougan E. K."/>
            <person name="Thang M."/>
            <person name="Chan C."/>
        </authorList>
    </citation>
    <scope>NUCLEOTIDE SEQUENCE [LARGE SCALE GENOMIC DNA]</scope>
</reference>
<evidence type="ECO:0008006" key="11">
    <source>
        <dbReference type="Google" id="ProtNLM"/>
    </source>
</evidence>
<evidence type="ECO:0000256" key="8">
    <source>
        <dbReference type="ARBA" id="ARBA00023136"/>
    </source>
</evidence>
<organism evidence="9 10">
    <name type="scientific">Prorocentrum cordatum</name>
    <dbReference type="NCBI Taxonomy" id="2364126"/>
    <lineage>
        <taxon>Eukaryota</taxon>
        <taxon>Sar</taxon>
        <taxon>Alveolata</taxon>
        <taxon>Dinophyceae</taxon>
        <taxon>Prorocentrales</taxon>
        <taxon>Prorocentraceae</taxon>
        <taxon>Prorocentrum</taxon>
    </lineage>
</organism>
<dbReference type="PANTHER" id="PTHR13572">
    <property type="entry name" value="ENDO-ALPHA-1,2-MANNOSIDASE"/>
    <property type="match status" value="1"/>
</dbReference>
<dbReference type="Proteomes" id="UP001189429">
    <property type="component" value="Unassembled WGS sequence"/>
</dbReference>
<evidence type="ECO:0000256" key="6">
    <source>
        <dbReference type="ARBA" id="ARBA00022989"/>
    </source>
</evidence>
<feature type="non-terminal residue" evidence="9">
    <location>
        <position position="1"/>
    </location>
</feature>
<evidence type="ECO:0000313" key="9">
    <source>
        <dbReference type="EMBL" id="CAK0836388.1"/>
    </source>
</evidence>
<evidence type="ECO:0000256" key="7">
    <source>
        <dbReference type="ARBA" id="ARBA00023034"/>
    </source>
</evidence>
<evidence type="ECO:0000313" key="10">
    <source>
        <dbReference type="Proteomes" id="UP001189429"/>
    </source>
</evidence>
<evidence type="ECO:0000256" key="2">
    <source>
        <dbReference type="ARBA" id="ARBA00009559"/>
    </source>
</evidence>
<dbReference type="InterPro" id="IPR026071">
    <property type="entry name" value="Glyco_Hydrolase_99"/>
</dbReference>
<proteinExistence type="inferred from homology"/>
<comment type="caution">
    <text evidence="9">The sequence shown here is derived from an EMBL/GenBank/DDBJ whole genome shotgun (WGS) entry which is preliminary data.</text>
</comment>
<gene>
    <name evidence="9" type="ORF">PCOR1329_LOCUS32882</name>
</gene>
<keyword evidence="5" id="KW-0735">Signal-anchor</keyword>
<keyword evidence="8" id="KW-0472">Membrane</keyword>
<name>A0ABN9SVF1_9DINO</name>
<keyword evidence="10" id="KW-1185">Reference proteome</keyword>
<dbReference type="PANTHER" id="PTHR13572:SF4">
    <property type="entry name" value="RE57134P"/>
    <property type="match status" value="1"/>
</dbReference>
<accession>A0ABN9SVF1</accession>
<dbReference type="Pfam" id="PF16317">
    <property type="entry name" value="Glyco_hydro_99"/>
    <property type="match status" value="1"/>
</dbReference>
<comment type="subcellular location">
    <subcellularLocation>
        <location evidence="1">Golgi apparatus membrane</location>
        <topology evidence="1">Single-pass type II membrane protein</topology>
    </subcellularLocation>
</comment>
<protein>
    <recommendedName>
        <fullName evidence="11">Alpha-L-fucosidase</fullName>
    </recommendedName>
</protein>
<keyword evidence="3" id="KW-0812">Transmembrane</keyword>
<evidence type="ECO:0000256" key="3">
    <source>
        <dbReference type="ARBA" id="ARBA00022692"/>
    </source>
</evidence>
<sequence>YGNPEVDGRWIHWNHKVLPHWDKRVDAQHEKFDWRPPEEPHSPFMPERGPYSCSDSATLHAQFRELASAGVDSAMCSWWGKKDFDGKRDDADSGANTDVLIPKVLEAAQAAGVGISFHIEPYGGRTPDTFLEDLRYIHQEYGPHPGVWRDPARGLPLFWLYDVSVQHSKKDAKAWRRVLDSVRGTPLDGVFMCLWIGERQGADDASFVVEA</sequence>
<evidence type="ECO:0000256" key="4">
    <source>
        <dbReference type="ARBA" id="ARBA00022801"/>
    </source>
</evidence>
<evidence type="ECO:0000256" key="5">
    <source>
        <dbReference type="ARBA" id="ARBA00022968"/>
    </source>
</evidence>
<keyword evidence="4" id="KW-0378">Hydrolase</keyword>
<dbReference type="EMBL" id="CAUYUJ010013540">
    <property type="protein sequence ID" value="CAK0836388.1"/>
    <property type="molecule type" value="Genomic_DNA"/>
</dbReference>
<keyword evidence="7" id="KW-0333">Golgi apparatus</keyword>
<keyword evidence="6" id="KW-1133">Transmembrane helix</keyword>
<comment type="similarity">
    <text evidence="2">Belongs to the glycosyl hydrolase 99 family.</text>
</comment>
<feature type="non-terminal residue" evidence="9">
    <location>
        <position position="211"/>
    </location>
</feature>
<dbReference type="Gene3D" id="3.20.20.80">
    <property type="entry name" value="Glycosidases"/>
    <property type="match status" value="1"/>
</dbReference>
<evidence type="ECO:0000256" key="1">
    <source>
        <dbReference type="ARBA" id="ARBA00004323"/>
    </source>
</evidence>